<dbReference type="PROSITE" id="PS00677">
    <property type="entry name" value="DAO"/>
    <property type="match status" value="1"/>
</dbReference>
<comment type="cofactor">
    <cofactor evidence="1">
        <name>FAD</name>
        <dbReference type="ChEBI" id="CHEBI:57692"/>
    </cofactor>
</comment>
<keyword evidence="3" id="KW-0285">Flavoprotein</keyword>
<dbReference type="Gene3D" id="3.40.50.720">
    <property type="entry name" value="NAD(P)-binding Rossmann-like Domain"/>
    <property type="match status" value="1"/>
</dbReference>
<evidence type="ECO:0000313" key="7">
    <source>
        <dbReference type="EMBL" id="KKY27639.1"/>
    </source>
</evidence>
<organism evidence="7 8">
    <name type="scientific">Phaeomoniella chlamydospora</name>
    <name type="common">Phaeoacremonium chlamydosporum</name>
    <dbReference type="NCBI Taxonomy" id="158046"/>
    <lineage>
        <taxon>Eukaryota</taxon>
        <taxon>Fungi</taxon>
        <taxon>Dikarya</taxon>
        <taxon>Ascomycota</taxon>
        <taxon>Pezizomycotina</taxon>
        <taxon>Eurotiomycetes</taxon>
        <taxon>Chaetothyriomycetidae</taxon>
        <taxon>Phaeomoniellales</taxon>
        <taxon>Phaeomoniellaceae</taxon>
        <taxon>Phaeomoniella</taxon>
    </lineage>
</organism>
<dbReference type="PANTHER" id="PTHR11530">
    <property type="entry name" value="D-AMINO ACID OXIDASE"/>
    <property type="match status" value="1"/>
</dbReference>
<dbReference type="EMBL" id="LCWF01000022">
    <property type="protein sequence ID" value="KKY27639.1"/>
    <property type="molecule type" value="Genomic_DNA"/>
</dbReference>
<dbReference type="SUPFAM" id="SSF54373">
    <property type="entry name" value="FAD-linked reductases, C-terminal domain"/>
    <property type="match status" value="1"/>
</dbReference>
<evidence type="ECO:0000256" key="1">
    <source>
        <dbReference type="ARBA" id="ARBA00001974"/>
    </source>
</evidence>
<gene>
    <name evidence="7" type="ORF">UCRPC4_g00872</name>
</gene>
<reference evidence="7 8" key="2">
    <citation type="submission" date="2015-05" db="EMBL/GenBank/DDBJ databases">
        <authorList>
            <person name="Morales-Cruz A."/>
            <person name="Amrine K.C."/>
            <person name="Cantu D."/>
        </authorList>
    </citation>
    <scope>NUCLEOTIDE SEQUENCE [LARGE SCALE GENOMIC DNA]</scope>
    <source>
        <strain evidence="7">UCRPC4</strain>
    </source>
</reference>
<evidence type="ECO:0000259" key="6">
    <source>
        <dbReference type="Pfam" id="PF01266"/>
    </source>
</evidence>
<dbReference type="AlphaFoldDB" id="A0A0G2EZU5"/>
<name>A0A0G2EZU5_PHACM</name>
<dbReference type="GO" id="GO:0005737">
    <property type="term" value="C:cytoplasm"/>
    <property type="evidence" value="ECO:0007669"/>
    <property type="project" value="TreeGrafter"/>
</dbReference>
<dbReference type="OrthoDB" id="2015447at2759"/>
<accession>A0A0G2EZU5</accession>
<evidence type="ECO:0000256" key="2">
    <source>
        <dbReference type="ARBA" id="ARBA00006730"/>
    </source>
</evidence>
<evidence type="ECO:0000256" key="5">
    <source>
        <dbReference type="ARBA" id="ARBA00023002"/>
    </source>
</evidence>
<proteinExistence type="inferred from homology"/>
<keyword evidence="8" id="KW-1185">Reference proteome</keyword>
<dbReference type="Pfam" id="PF01266">
    <property type="entry name" value="DAO"/>
    <property type="match status" value="1"/>
</dbReference>
<dbReference type="GO" id="GO:0019478">
    <property type="term" value="P:D-amino acid catabolic process"/>
    <property type="evidence" value="ECO:0007669"/>
    <property type="project" value="TreeGrafter"/>
</dbReference>
<comment type="caution">
    <text evidence="7">The sequence shown here is derived from an EMBL/GenBank/DDBJ whole genome shotgun (WGS) entry which is preliminary data.</text>
</comment>
<keyword evidence="4" id="KW-0274">FAD</keyword>
<reference evidence="7 8" key="1">
    <citation type="submission" date="2015-05" db="EMBL/GenBank/DDBJ databases">
        <title>Distinctive expansion of gene families associated with plant cell wall degradation and secondary metabolism in the genomes of grapevine trunk pathogens.</title>
        <authorList>
            <person name="Lawrence D.P."/>
            <person name="Travadon R."/>
            <person name="Rolshausen P.E."/>
            <person name="Baumgartner K."/>
        </authorList>
    </citation>
    <scope>NUCLEOTIDE SEQUENCE [LARGE SCALE GENOMIC DNA]</scope>
    <source>
        <strain evidence="7">UCRPC4</strain>
    </source>
</reference>
<protein>
    <submittedName>
        <fullName evidence="7">Putative fad dependent oxidoreductase superfamily</fullName>
    </submittedName>
</protein>
<dbReference type="InterPro" id="IPR006076">
    <property type="entry name" value="FAD-dep_OxRdtase"/>
</dbReference>
<evidence type="ECO:0000256" key="4">
    <source>
        <dbReference type="ARBA" id="ARBA00022827"/>
    </source>
</evidence>
<evidence type="ECO:0000313" key="8">
    <source>
        <dbReference type="Proteomes" id="UP000053317"/>
    </source>
</evidence>
<sequence length="426" mass="47605">MERECDSDDIPTEQNFLCVMDLEINVTGQGGDFVRFIFHIGESHTLHLIGRSCEEESSKMENKPTIVVIGAGIIGLTSAVRIQDYLLQTQRQCNVLIVAAELPQPISSLTSVNYASMWAGAHLRPIPVDSAQLRTEAKWFRCTVKTLRKQLQKEPWAGILPLRGIEYLAAPSNAYREFVQDRTTFYEETLLEEMQVLEKDQLPHGMAMGYEYNTFCLNAPVYCMSLMRKFLLRGGKTLIRKLSSEHEAFTIAKDTKLVVNASGVGFRDPKSFPTRGKITSFHICTITQQNADGTWTFIIPRCFEGGTIIGGTKEPNNWDIEASLENRHQILRKAATLCPEIKNESGGFDVLADVVGRRPTREGGLRLEVESAIGPEGKEVHIVHAYGAGGRGYELSWGVAEEVLGLVNTTLQQQEQQQRCQLKPSL</sequence>
<dbReference type="Proteomes" id="UP000053317">
    <property type="component" value="Unassembled WGS sequence"/>
</dbReference>
<dbReference type="InterPro" id="IPR006181">
    <property type="entry name" value="D-amino_acid_oxidase_CS"/>
</dbReference>
<dbReference type="GO" id="GO:0071949">
    <property type="term" value="F:FAD binding"/>
    <property type="evidence" value="ECO:0007669"/>
    <property type="project" value="InterPro"/>
</dbReference>
<dbReference type="InterPro" id="IPR023209">
    <property type="entry name" value="DAO"/>
</dbReference>
<dbReference type="GO" id="GO:0003884">
    <property type="term" value="F:D-amino-acid oxidase activity"/>
    <property type="evidence" value="ECO:0007669"/>
    <property type="project" value="InterPro"/>
</dbReference>
<comment type="similarity">
    <text evidence="2">Belongs to the DAMOX/DASOX family.</text>
</comment>
<keyword evidence="5" id="KW-0560">Oxidoreductase</keyword>
<dbReference type="PANTHER" id="PTHR11530:SF26">
    <property type="entry name" value="FAD DEPENDENT OXIDOREDUCTASE SUPERFAMILY (AFU_ORTHOLOGUE AFUA_5G13940)"/>
    <property type="match status" value="1"/>
</dbReference>
<evidence type="ECO:0000256" key="3">
    <source>
        <dbReference type="ARBA" id="ARBA00022630"/>
    </source>
</evidence>
<dbReference type="SUPFAM" id="SSF51971">
    <property type="entry name" value="Nucleotide-binding domain"/>
    <property type="match status" value="1"/>
</dbReference>
<dbReference type="Gene3D" id="3.30.9.10">
    <property type="entry name" value="D-Amino Acid Oxidase, subunit A, domain 2"/>
    <property type="match status" value="1"/>
</dbReference>
<feature type="domain" description="FAD dependent oxidoreductase" evidence="6">
    <location>
        <begin position="66"/>
        <end position="403"/>
    </location>
</feature>
<dbReference type="PIRSF" id="PIRSF000189">
    <property type="entry name" value="D-aa_oxidase"/>
    <property type="match status" value="1"/>
</dbReference>